<evidence type="ECO:0000313" key="9">
    <source>
        <dbReference type="EMBL" id="TYB36985.1"/>
    </source>
</evidence>
<dbReference type="PROSITE" id="PS00688">
    <property type="entry name" value="SIGMA54_INTERACT_3"/>
    <property type="match status" value="1"/>
</dbReference>
<dbReference type="Proteomes" id="UP000323337">
    <property type="component" value="Unassembled WGS sequence"/>
</dbReference>
<evidence type="ECO:0000313" key="10">
    <source>
        <dbReference type="Proteomes" id="UP000323337"/>
    </source>
</evidence>
<keyword evidence="5" id="KW-0804">Transcription</keyword>
<evidence type="ECO:0000256" key="2">
    <source>
        <dbReference type="ARBA" id="ARBA00022741"/>
    </source>
</evidence>
<dbReference type="GO" id="GO:0006355">
    <property type="term" value="P:regulation of DNA-templated transcription"/>
    <property type="evidence" value="ECO:0007669"/>
    <property type="project" value="InterPro"/>
</dbReference>
<dbReference type="InterPro" id="IPR001789">
    <property type="entry name" value="Sig_transdc_resp-reg_receiver"/>
</dbReference>
<dbReference type="InterPro" id="IPR011006">
    <property type="entry name" value="CheY-like_superfamily"/>
</dbReference>
<sequence>MKILIIDDEKNICTTIQSILTDEGYEAKYSLNFNDGMKKLRSELFDVIFLDIWLPDHDGTEGLHEIKKYFPETEVIMISGHGNIENAVETIKYGAYDYLEKPLSLDRIILIIKHLEDKLKLKSDLREYKFNLLKKYELIGTSEPVKQLKSKIEKIAPTNAWVLITGENGTGKEHVARLIHLLSKKSNNKFVEINCSAIPSELMESEMFGYEKGAFTGAANRKIGKLENGNKGTIFLDEIGDMDISLQAKLLRVLETGEFTRVGGNEVIRSDFRIISATNKDLEKEIEHNNFREDLYYRINVIPIYVPPLRKRKDDIPLLTNYFVKESCQTNGLHIKKINKDLMEIFMEYTWPGNVRQLKNIIERMVVLTENDILTAKDAPEFIMQNFASNNKKDVEKEMETIIYRNDNLKKAKERFEKYYILKTLQNKKWNVSQSAKYLGIERTYLHKKIKDYSLDQFRN</sequence>
<keyword evidence="2" id="KW-0547">Nucleotide-binding</keyword>
<protein>
    <submittedName>
        <fullName evidence="9">Sigma-54-dependent Fis family transcriptional regulator</fullName>
    </submittedName>
</protein>
<dbReference type="CDD" id="cd00009">
    <property type="entry name" value="AAA"/>
    <property type="match status" value="1"/>
</dbReference>
<evidence type="ECO:0000259" key="7">
    <source>
        <dbReference type="PROSITE" id="PS50045"/>
    </source>
</evidence>
<keyword evidence="4" id="KW-0805">Transcription regulation</keyword>
<comment type="caution">
    <text evidence="9">The sequence shown here is derived from an EMBL/GenBank/DDBJ whole genome shotgun (WGS) entry which is preliminary data.</text>
</comment>
<dbReference type="SUPFAM" id="SSF52540">
    <property type="entry name" value="P-loop containing nucleoside triphosphate hydrolases"/>
    <property type="match status" value="1"/>
</dbReference>
<dbReference type="InterPro" id="IPR002197">
    <property type="entry name" value="HTH_Fis"/>
</dbReference>
<dbReference type="GO" id="GO:0043565">
    <property type="term" value="F:sequence-specific DNA binding"/>
    <property type="evidence" value="ECO:0007669"/>
    <property type="project" value="InterPro"/>
</dbReference>
<dbReference type="PANTHER" id="PTHR32071">
    <property type="entry name" value="TRANSCRIPTIONAL REGULATORY PROTEIN"/>
    <property type="match status" value="1"/>
</dbReference>
<dbReference type="InterPro" id="IPR003593">
    <property type="entry name" value="AAA+_ATPase"/>
</dbReference>
<dbReference type="SUPFAM" id="SSF46689">
    <property type="entry name" value="Homeodomain-like"/>
    <property type="match status" value="1"/>
</dbReference>
<dbReference type="InterPro" id="IPR058031">
    <property type="entry name" value="AAA_lid_NorR"/>
</dbReference>
<feature type="modified residue" description="4-aspartylphosphate" evidence="6">
    <location>
        <position position="51"/>
    </location>
</feature>
<organism evidence="9 10">
    <name type="scientific">Flexistipes sinusarabici</name>
    <dbReference type="NCBI Taxonomy" id="2352"/>
    <lineage>
        <taxon>Bacteria</taxon>
        <taxon>Pseudomonadati</taxon>
        <taxon>Deferribacterota</taxon>
        <taxon>Deferribacteres</taxon>
        <taxon>Deferribacterales</taxon>
        <taxon>Flexistipitaceae</taxon>
        <taxon>Flexistipes</taxon>
    </lineage>
</organism>
<evidence type="ECO:0000259" key="8">
    <source>
        <dbReference type="PROSITE" id="PS50110"/>
    </source>
</evidence>
<dbReference type="Pfam" id="PF02954">
    <property type="entry name" value="HTH_8"/>
    <property type="match status" value="1"/>
</dbReference>
<dbReference type="GO" id="GO:0005524">
    <property type="term" value="F:ATP binding"/>
    <property type="evidence" value="ECO:0007669"/>
    <property type="project" value="UniProtKB-KW"/>
</dbReference>
<dbReference type="PRINTS" id="PR01590">
    <property type="entry name" value="HTHFIS"/>
</dbReference>
<dbReference type="CDD" id="cd17550">
    <property type="entry name" value="REC_NtrX-like"/>
    <property type="match status" value="1"/>
</dbReference>
<dbReference type="Gene3D" id="3.40.50.2300">
    <property type="match status" value="1"/>
</dbReference>
<dbReference type="InterPro" id="IPR009057">
    <property type="entry name" value="Homeodomain-like_sf"/>
</dbReference>
<dbReference type="InterPro" id="IPR027417">
    <property type="entry name" value="P-loop_NTPase"/>
</dbReference>
<evidence type="ECO:0000256" key="3">
    <source>
        <dbReference type="ARBA" id="ARBA00022840"/>
    </source>
</evidence>
<keyword evidence="3" id="KW-0067">ATP-binding</keyword>
<dbReference type="Pfam" id="PF00158">
    <property type="entry name" value="Sigma54_activat"/>
    <property type="match status" value="1"/>
</dbReference>
<dbReference type="SMART" id="SM00448">
    <property type="entry name" value="REC"/>
    <property type="match status" value="1"/>
</dbReference>
<feature type="domain" description="Sigma-54 factor interaction" evidence="7">
    <location>
        <begin position="138"/>
        <end position="367"/>
    </location>
</feature>
<dbReference type="PROSITE" id="PS50110">
    <property type="entry name" value="RESPONSE_REGULATORY"/>
    <property type="match status" value="1"/>
</dbReference>
<dbReference type="PROSITE" id="PS50045">
    <property type="entry name" value="SIGMA54_INTERACT_4"/>
    <property type="match status" value="1"/>
</dbReference>
<dbReference type="Pfam" id="PF00072">
    <property type="entry name" value="Response_reg"/>
    <property type="match status" value="1"/>
</dbReference>
<dbReference type="Pfam" id="PF25601">
    <property type="entry name" value="AAA_lid_14"/>
    <property type="match status" value="1"/>
</dbReference>
<dbReference type="InterPro" id="IPR025944">
    <property type="entry name" value="Sigma_54_int_dom_CS"/>
</dbReference>
<dbReference type="EMBL" id="VSIV01000005">
    <property type="protein sequence ID" value="TYB36985.1"/>
    <property type="molecule type" value="Genomic_DNA"/>
</dbReference>
<reference evidence="9 10" key="1">
    <citation type="submission" date="2019-08" db="EMBL/GenBank/DDBJ databases">
        <title>Genomic characterization of a novel candidate phylum (ARYD3) from a high temperature, high salinity tertiary oil reservoir in north central Oklahoma, USA.</title>
        <authorList>
            <person name="Youssef N.H."/>
            <person name="Yadav A."/>
            <person name="Elshahed M.S."/>
        </authorList>
    </citation>
    <scope>NUCLEOTIDE SEQUENCE [LARGE SCALE GENOMIC DNA]</scope>
    <source>
        <strain evidence="9">ARYD1</strain>
    </source>
</reference>
<gene>
    <name evidence="9" type="ORF">FXF49_00265</name>
</gene>
<dbReference type="Gene3D" id="3.40.50.300">
    <property type="entry name" value="P-loop containing nucleotide triphosphate hydrolases"/>
    <property type="match status" value="1"/>
</dbReference>
<dbReference type="PANTHER" id="PTHR32071:SF17">
    <property type="entry name" value="TRANSCRIPTIONAL REGULATOR (NTRC FAMILY)"/>
    <property type="match status" value="1"/>
</dbReference>
<name>A0A5D0MYH8_FLESI</name>
<dbReference type="AlphaFoldDB" id="A0A5D0MYH8"/>
<dbReference type="SMART" id="SM00382">
    <property type="entry name" value="AAA"/>
    <property type="match status" value="1"/>
</dbReference>
<keyword evidence="1 6" id="KW-0597">Phosphoprotein</keyword>
<dbReference type="InterPro" id="IPR002078">
    <property type="entry name" value="Sigma_54_int"/>
</dbReference>
<evidence type="ECO:0000256" key="4">
    <source>
        <dbReference type="ARBA" id="ARBA00023015"/>
    </source>
</evidence>
<dbReference type="GO" id="GO:0000160">
    <property type="term" value="P:phosphorelay signal transduction system"/>
    <property type="evidence" value="ECO:0007669"/>
    <property type="project" value="InterPro"/>
</dbReference>
<dbReference type="Gene3D" id="1.10.8.60">
    <property type="match status" value="1"/>
</dbReference>
<dbReference type="FunFam" id="3.40.50.300:FF:000006">
    <property type="entry name" value="DNA-binding transcriptional regulator NtrC"/>
    <property type="match status" value="1"/>
</dbReference>
<dbReference type="Gene3D" id="1.10.10.60">
    <property type="entry name" value="Homeodomain-like"/>
    <property type="match status" value="1"/>
</dbReference>
<proteinExistence type="predicted"/>
<accession>A0A5D0MYH8</accession>
<dbReference type="SUPFAM" id="SSF52172">
    <property type="entry name" value="CheY-like"/>
    <property type="match status" value="1"/>
</dbReference>
<feature type="domain" description="Response regulatory" evidence="8">
    <location>
        <begin position="2"/>
        <end position="116"/>
    </location>
</feature>
<evidence type="ECO:0000256" key="1">
    <source>
        <dbReference type="ARBA" id="ARBA00022553"/>
    </source>
</evidence>
<evidence type="ECO:0000256" key="5">
    <source>
        <dbReference type="ARBA" id="ARBA00023163"/>
    </source>
</evidence>
<evidence type="ECO:0000256" key="6">
    <source>
        <dbReference type="PROSITE-ProRule" id="PRU00169"/>
    </source>
</evidence>
<dbReference type="RefSeq" id="WP_303699907.1">
    <property type="nucleotide sequence ID" value="NZ_VSIV01000005.1"/>
</dbReference>